<dbReference type="OrthoDB" id="982116at2"/>
<keyword evidence="4 5" id="KW-0472">Membrane</keyword>
<reference evidence="7 8" key="1">
    <citation type="submission" date="2016-06" db="EMBL/GenBank/DDBJ databases">
        <title>Draft genome sequence of Flavobacterium succinicans strain DD5b.</title>
        <authorList>
            <person name="Poehlein A."/>
            <person name="Daniel R."/>
            <person name="Simeonova D.D."/>
        </authorList>
    </citation>
    <scope>NUCLEOTIDE SEQUENCE [LARGE SCALE GENOMIC DNA]</scope>
    <source>
        <strain evidence="7 8">DD5b</strain>
    </source>
</reference>
<comment type="caution">
    <text evidence="7">The sequence shown here is derived from an EMBL/GenBank/DDBJ whole genome shotgun (WGS) entry which is preliminary data.</text>
</comment>
<dbReference type="PATRIC" id="fig|29536.5.peg.25"/>
<dbReference type="Proteomes" id="UP000093807">
    <property type="component" value="Unassembled WGS sequence"/>
</dbReference>
<evidence type="ECO:0000256" key="1">
    <source>
        <dbReference type="ARBA" id="ARBA00004141"/>
    </source>
</evidence>
<feature type="transmembrane region" description="Helical" evidence="5">
    <location>
        <begin position="86"/>
        <end position="108"/>
    </location>
</feature>
<gene>
    <name evidence="7" type="ORF">FLB_00250</name>
</gene>
<feature type="domain" description="RDD" evidence="6">
    <location>
        <begin position="5"/>
        <end position="122"/>
    </location>
</feature>
<organism evidence="7 8">
    <name type="scientific">Flavobacterium succinicans</name>
    <dbReference type="NCBI Taxonomy" id="29536"/>
    <lineage>
        <taxon>Bacteria</taxon>
        <taxon>Pseudomonadati</taxon>
        <taxon>Bacteroidota</taxon>
        <taxon>Flavobacteriia</taxon>
        <taxon>Flavobacteriales</taxon>
        <taxon>Flavobacteriaceae</taxon>
        <taxon>Flavobacterium</taxon>
    </lineage>
</organism>
<evidence type="ECO:0000259" key="6">
    <source>
        <dbReference type="Pfam" id="PF06271"/>
    </source>
</evidence>
<proteinExistence type="predicted"/>
<comment type="subcellular location">
    <subcellularLocation>
        <location evidence="1">Membrane</location>
        <topology evidence="1">Multi-pass membrane protein</topology>
    </subcellularLocation>
</comment>
<dbReference type="EMBL" id="JMTM01000004">
    <property type="protein sequence ID" value="OAZ05495.1"/>
    <property type="molecule type" value="Genomic_DNA"/>
</dbReference>
<name>A0A199XV10_9FLAO</name>
<evidence type="ECO:0000313" key="8">
    <source>
        <dbReference type="Proteomes" id="UP000093807"/>
    </source>
</evidence>
<dbReference type="InterPro" id="IPR010432">
    <property type="entry name" value="RDD"/>
</dbReference>
<sequence>MYKEYPSILDRIKSTTIDTIIIIGFMYLASEILNLFENVPNYFRMIVFAGIWLYEPILTAFGATIGNDKMEIRVRSNSDHSKKINLFQAVIRFIIKILLGWLSFITVFSSKKSRTIHDYLSGSVMIKA</sequence>
<keyword evidence="3 5" id="KW-1133">Transmembrane helix</keyword>
<keyword evidence="2 5" id="KW-0812">Transmembrane</keyword>
<dbReference type="RefSeq" id="WP_064713935.1">
    <property type="nucleotide sequence ID" value="NZ_JMTM01000004.1"/>
</dbReference>
<evidence type="ECO:0000256" key="3">
    <source>
        <dbReference type="ARBA" id="ARBA00022989"/>
    </source>
</evidence>
<evidence type="ECO:0000313" key="7">
    <source>
        <dbReference type="EMBL" id="OAZ05495.1"/>
    </source>
</evidence>
<dbReference type="Pfam" id="PF06271">
    <property type="entry name" value="RDD"/>
    <property type="match status" value="1"/>
</dbReference>
<protein>
    <submittedName>
        <fullName evidence="7">RDD family protein</fullName>
    </submittedName>
</protein>
<dbReference type="GO" id="GO:0016020">
    <property type="term" value="C:membrane"/>
    <property type="evidence" value="ECO:0007669"/>
    <property type="project" value="UniProtKB-SubCell"/>
</dbReference>
<dbReference type="AlphaFoldDB" id="A0A199XV10"/>
<feature type="transmembrane region" description="Helical" evidence="5">
    <location>
        <begin position="42"/>
        <end position="65"/>
    </location>
</feature>
<evidence type="ECO:0000256" key="2">
    <source>
        <dbReference type="ARBA" id="ARBA00022692"/>
    </source>
</evidence>
<keyword evidence="8" id="KW-1185">Reference proteome</keyword>
<evidence type="ECO:0000256" key="4">
    <source>
        <dbReference type="ARBA" id="ARBA00023136"/>
    </source>
</evidence>
<evidence type="ECO:0000256" key="5">
    <source>
        <dbReference type="SAM" id="Phobius"/>
    </source>
</evidence>
<accession>A0A199XV10</accession>
<feature type="transmembrane region" description="Helical" evidence="5">
    <location>
        <begin position="12"/>
        <end position="30"/>
    </location>
</feature>